<feature type="transmembrane region" description="Helical" evidence="10">
    <location>
        <begin position="177"/>
        <end position="205"/>
    </location>
</feature>
<comment type="subcellular location">
    <subcellularLocation>
        <location evidence="10">Cell membrane</location>
        <topology evidence="10">Multi-pass membrane protein</topology>
    </subcellularLocation>
    <subcellularLocation>
        <location evidence="2">Membrane</location>
        <topology evidence="2">Multi-pass membrane protein</topology>
    </subcellularLocation>
</comment>
<dbReference type="InterPro" id="IPR017452">
    <property type="entry name" value="GPCR_Rhodpsn_7TM"/>
</dbReference>
<accession>A0A6P3GXI0</accession>
<dbReference type="InterPro" id="IPR000725">
    <property type="entry name" value="Olfact_rcpt"/>
</dbReference>
<dbReference type="RefSeq" id="XP_010831584.1">
    <property type="nucleotide sequence ID" value="XM_010833282.1"/>
</dbReference>
<feature type="transmembrane region" description="Helical" evidence="10">
    <location>
        <begin position="217"/>
        <end position="239"/>
    </location>
</feature>
<evidence type="ECO:0000259" key="12">
    <source>
        <dbReference type="PROSITE" id="PS50262"/>
    </source>
</evidence>
<dbReference type="Pfam" id="PF13853">
    <property type="entry name" value="7tm_4"/>
    <property type="match status" value="1"/>
</dbReference>
<dbReference type="KEGG" id="bbis:104983760"/>
<keyword evidence="6 10" id="KW-0472">Membrane</keyword>
<dbReference type="PANTHER" id="PTHR48018">
    <property type="entry name" value="OLFACTORY RECEPTOR"/>
    <property type="match status" value="1"/>
</dbReference>
<evidence type="ECO:0000256" key="7">
    <source>
        <dbReference type="ARBA" id="ARBA00023170"/>
    </source>
</evidence>
<protein>
    <recommendedName>
        <fullName evidence="10">Olfactory receptor</fullName>
    </recommendedName>
</protein>
<dbReference type="GO" id="GO:0005886">
    <property type="term" value="C:plasma membrane"/>
    <property type="evidence" value="ECO:0007669"/>
    <property type="project" value="UniProtKB-SubCell"/>
</dbReference>
<keyword evidence="8 9" id="KW-0807">Transducer</keyword>
<evidence type="ECO:0000256" key="5">
    <source>
        <dbReference type="ARBA" id="ARBA00023040"/>
    </source>
</evidence>
<name>A0A6P3GXI0_BISBB</name>
<keyword evidence="10" id="KW-0716">Sensory transduction</keyword>
<keyword evidence="10" id="KW-1003">Cell membrane</keyword>
<evidence type="ECO:0000256" key="6">
    <source>
        <dbReference type="ARBA" id="ARBA00023136"/>
    </source>
</evidence>
<feature type="transmembrane region" description="Helical" evidence="10">
    <location>
        <begin position="80"/>
        <end position="99"/>
    </location>
</feature>
<evidence type="ECO:0000256" key="10">
    <source>
        <dbReference type="RuleBase" id="RU363047"/>
    </source>
</evidence>
<keyword evidence="13" id="KW-1185">Reference proteome</keyword>
<feature type="transmembrane region" description="Helical" evidence="10">
    <location>
        <begin position="251"/>
        <end position="271"/>
    </location>
</feature>
<feature type="region of interest" description="Disordered" evidence="11">
    <location>
        <begin position="1"/>
        <end position="22"/>
    </location>
</feature>
<keyword evidence="7 9" id="KW-0675">Receptor</keyword>
<dbReference type="FunFam" id="1.20.1070.10:FF:000003">
    <property type="entry name" value="Olfactory receptor"/>
    <property type="match status" value="1"/>
</dbReference>
<feature type="transmembrane region" description="Helical" evidence="10">
    <location>
        <begin position="51"/>
        <end position="73"/>
    </location>
</feature>
<organism evidence="13 14">
    <name type="scientific">Bison bison bison</name>
    <name type="common">North American plains bison</name>
    <dbReference type="NCBI Taxonomy" id="43346"/>
    <lineage>
        <taxon>Eukaryota</taxon>
        <taxon>Metazoa</taxon>
        <taxon>Chordata</taxon>
        <taxon>Craniata</taxon>
        <taxon>Vertebrata</taxon>
        <taxon>Euteleostomi</taxon>
        <taxon>Mammalia</taxon>
        <taxon>Eutheria</taxon>
        <taxon>Laurasiatheria</taxon>
        <taxon>Artiodactyla</taxon>
        <taxon>Ruminantia</taxon>
        <taxon>Pecora</taxon>
        <taxon>Bovidae</taxon>
        <taxon>Bovinae</taxon>
        <taxon>Bison</taxon>
    </lineage>
</organism>
<feature type="domain" description="G-protein coupled receptors family 1 profile" evidence="12">
    <location>
        <begin position="22"/>
        <end position="269"/>
    </location>
</feature>
<dbReference type="InterPro" id="IPR000276">
    <property type="entry name" value="GPCR_Rhodpsn"/>
</dbReference>
<gene>
    <name evidence="14" type="primary">LOC104983760</name>
</gene>
<dbReference type="GeneID" id="104983760"/>
<dbReference type="PRINTS" id="PR00237">
    <property type="entry name" value="GPCRRHODOPSN"/>
</dbReference>
<evidence type="ECO:0000256" key="8">
    <source>
        <dbReference type="ARBA" id="ARBA00023224"/>
    </source>
</evidence>
<sequence>MTLRSQGDQLLPQRRPRSVSRGSVGSLGLMAENGTLVTEFVLLGFQLSAELQTGLFFVFLLLYLITLGGNLGFEGCATQFFFFTLCASAECFLLAVMAYDRCVAVCNPLLYASAMTPQTRLGLVAGAYGGAAVNSVVRTRCAFSLSFCKSNHVDFFFCDLPPLLKLACSETRPRERVIYLLAFLVIATSVSVILISYLFIIRAILKIRSAGGKAKTFSTCASHITAVALFFGTLIFIYLKGNMGKSLWEDKIVSVFYTVVIPMLNPLIYSLRNKEVKEALKRALSRMKVSQAE</sequence>
<keyword evidence="10" id="KW-0552">Olfaction</keyword>
<evidence type="ECO:0000256" key="11">
    <source>
        <dbReference type="SAM" id="MobiDB-lite"/>
    </source>
</evidence>
<evidence type="ECO:0000256" key="3">
    <source>
        <dbReference type="ARBA" id="ARBA00022692"/>
    </source>
</evidence>
<comment type="similarity">
    <text evidence="9">Belongs to the G-protein coupled receptor 1 family.</text>
</comment>
<dbReference type="Gene3D" id="1.20.1070.10">
    <property type="entry name" value="Rhodopsin 7-helix transmembrane proteins"/>
    <property type="match status" value="1"/>
</dbReference>
<evidence type="ECO:0000313" key="13">
    <source>
        <dbReference type="Proteomes" id="UP000515208"/>
    </source>
</evidence>
<keyword evidence="4 10" id="KW-1133">Transmembrane helix</keyword>
<evidence type="ECO:0000256" key="1">
    <source>
        <dbReference type="ARBA" id="ARBA00003929"/>
    </source>
</evidence>
<keyword evidence="3 9" id="KW-0812">Transmembrane</keyword>
<evidence type="ECO:0000256" key="2">
    <source>
        <dbReference type="ARBA" id="ARBA00004141"/>
    </source>
</evidence>
<dbReference type="GO" id="GO:0004930">
    <property type="term" value="F:G protein-coupled receptor activity"/>
    <property type="evidence" value="ECO:0007669"/>
    <property type="project" value="UniProtKB-KW"/>
</dbReference>
<evidence type="ECO:0000256" key="4">
    <source>
        <dbReference type="ARBA" id="ARBA00022989"/>
    </source>
</evidence>
<proteinExistence type="inferred from homology"/>
<dbReference type="GO" id="GO:0004984">
    <property type="term" value="F:olfactory receptor activity"/>
    <property type="evidence" value="ECO:0007669"/>
    <property type="project" value="InterPro"/>
</dbReference>
<evidence type="ECO:0000256" key="9">
    <source>
        <dbReference type="RuleBase" id="RU000688"/>
    </source>
</evidence>
<dbReference type="OrthoDB" id="9446950at2759"/>
<dbReference type="PROSITE" id="PS50262">
    <property type="entry name" value="G_PROTEIN_RECEP_F1_2"/>
    <property type="match status" value="1"/>
</dbReference>
<dbReference type="PRINTS" id="PR00245">
    <property type="entry name" value="OLFACTORYR"/>
</dbReference>
<evidence type="ECO:0000313" key="14">
    <source>
        <dbReference type="RefSeq" id="XP_010831584.1"/>
    </source>
</evidence>
<reference evidence="14" key="1">
    <citation type="submission" date="2025-08" db="UniProtKB">
        <authorList>
            <consortium name="RefSeq"/>
        </authorList>
    </citation>
    <scope>IDENTIFICATION</scope>
    <source>
        <tissue evidence="14">Blood</tissue>
    </source>
</reference>
<dbReference type="SUPFAM" id="SSF81321">
    <property type="entry name" value="Family A G protein-coupled receptor-like"/>
    <property type="match status" value="1"/>
</dbReference>
<dbReference type="AlphaFoldDB" id="A0A6P3GXI0"/>
<comment type="function">
    <text evidence="1">Putative odorant or sperm cell receptor.</text>
</comment>
<keyword evidence="5 9" id="KW-0297">G-protein coupled receptor</keyword>
<dbReference type="Proteomes" id="UP000515208">
    <property type="component" value="Unplaced"/>
</dbReference>
<dbReference type="PROSITE" id="PS00237">
    <property type="entry name" value="G_PROTEIN_RECEP_F1_1"/>
    <property type="match status" value="1"/>
</dbReference>